<evidence type="ECO:0000256" key="6">
    <source>
        <dbReference type="ARBA" id="ARBA00022692"/>
    </source>
</evidence>
<dbReference type="GO" id="GO:0022900">
    <property type="term" value="P:electron transport chain"/>
    <property type="evidence" value="ECO:0007669"/>
    <property type="project" value="InterPro"/>
</dbReference>
<evidence type="ECO:0000256" key="8">
    <source>
        <dbReference type="ARBA" id="ARBA00022982"/>
    </source>
</evidence>
<keyword evidence="10" id="KW-0496">Mitochondrion</keyword>
<evidence type="ECO:0000256" key="7">
    <source>
        <dbReference type="ARBA" id="ARBA00022792"/>
    </source>
</evidence>
<dbReference type="OrthoDB" id="521512at2759"/>
<accession>W6MSV4</accession>
<evidence type="ECO:0000313" key="14">
    <source>
        <dbReference type="Proteomes" id="UP000019384"/>
    </source>
</evidence>
<evidence type="ECO:0008006" key="15">
    <source>
        <dbReference type="Google" id="ProtNLM"/>
    </source>
</evidence>
<dbReference type="GeneID" id="34522817"/>
<feature type="transmembrane region" description="Helical" evidence="12">
    <location>
        <begin position="36"/>
        <end position="53"/>
    </location>
</feature>
<evidence type="ECO:0000256" key="2">
    <source>
        <dbReference type="ARBA" id="ARBA00004298"/>
    </source>
</evidence>
<evidence type="ECO:0000256" key="4">
    <source>
        <dbReference type="ARBA" id="ARBA00022448"/>
    </source>
</evidence>
<evidence type="ECO:0000313" key="13">
    <source>
        <dbReference type="EMBL" id="CDK29443.1"/>
    </source>
</evidence>
<keyword evidence="8" id="KW-0249">Electron transport</keyword>
<name>W6MSV4_9ASCO</name>
<evidence type="ECO:0000256" key="3">
    <source>
        <dbReference type="ARBA" id="ARBA00005667"/>
    </source>
</evidence>
<evidence type="ECO:0000256" key="1">
    <source>
        <dbReference type="ARBA" id="ARBA00003195"/>
    </source>
</evidence>
<keyword evidence="7" id="KW-0999">Mitochondrion inner membrane</keyword>
<keyword evidence="5" id="KW-0679">Respiratory chain</keyword>
<sequence>MLIISAFCSYDVGANSKIRDAWRYQGHFTRAKRLRGMFPGFFIGLGAFALISVTEDYILKKEPAHGEHH</sequence>
<dbReference type="Proteomes" id="UP000019384">
    <property type="component" value="Unassembled WGS sequence"/>
</dbReference>
<dbReference type="STRING" id="1382522.W6MSV4"/>
<organism evidence="13 14">
    <name type="scientific">Kuraishia capsulata CBS 1993</name>
    <dbReference type="NCBI Taxonomy" id="1382522"/>
    <lineage>
        <taxon>Eukaryota</taxon>
        <taxon>Fungi</taxon>
        <taxon>Dikarya</taxon>
        <taxon>Ascomycota</taxon>
        <taxon>Saccharomycotina</taxon>
        <taxon>Pichiomycetes</taxon>
        <taxon>Pichiales</taxon>
        <taxon>Pichiaceae</taxon>
        <taxon>Kuraishia</taxon>
    </lineage>
</organism>
<keyword evidence="14" id="KW-1185">Reference proteome</keyword>
<reference evidence="13" key="1">
    <citation type="submission" date="2013-12" db="EMBL/GenBank/DDBJ databases">
        <authorList>
            <person name="Genoscope - CEA"/>
        </authorList>
    </citation>
    <scope>NUCLEOTIDE SEQUENCE</scope>
    <source>
        <strain evidence="13">CBS 1993</strain>
    </source>
</reference>
<dbReference type="InterPro" id="IPR012576">
    <property type="entry name" value="NDUFB3"/>
</dbReference>
<evidence type="ECO:0000256" key="5">
    <source>
        <dbReference type="ARBA" id="ARBA00022660"/>
    </source>
</evidence>
<keyword evidence="4" id="KW-0813">Transport</keyword>
<reference evidence="13" key="2">
    <citation type="submission" date="2014-02" db="EMBL/GenBank/DDBJ databases">
        <title>Complete DNA sequence of /Kuraishia capsulata/ illustrates novel genomic features among budding yeasts (/Saccharomycotina/).</title>
        <authorList>
            <person name="Morales L."/>
            <person name="Noel B."/>
            <person name="Porcel B."/>
            <person name="Marcet-Houben M."/>
            <person name="Hullo M-F."/>
            <person name="Sacerdot C."/>
            <person name="Tekaia F."/>
            <person name="Leh-Louis V."/>
            <person name="Despons L."/>
            <person name="Khanna V."/>
            <person name="Aury J-M."/>
            <person name="Barbe V."/>
            <person name="Couloux A."/>
            <person name="Labadie K."/>
            <person name="Pelletier E."/>
            <person name="Souciet J-L."/>
            <person name="Boekhout T."/>
            <person name="Gabaldon T."/>
            <person name="Wincker P."/>
            <person name="Dujon B."/>
        </authorList>
    </citation>
    <scope>NUCLEOTIDE SEQUENCE</scope>
    <source>
        <strain evidence="13">CBS 1993</strain>
    </source>
</reference>
<keyword evidence="6 12" id="KW-0812">Transmembrane</keyword>
<dbReference type="HOGENOM" id="CLU_2776279_0_0_1"/>
<dbReference type="GO" id="GO:0005743">
    <property type="term" value="C:mitochondrial inner membrane"/>
    <property type="evidence" value="ECO:0007669"/>
    <property type="project" value="UniProtKB-SubCell"/>
</dbReference>
<comment type="subcellular location">
    <subcellularLocation>
        <location evidence="2">Mitochondrion inner membrane</location>
        <topology evidence="2">Single-pass membrane protein</topology>
        <orientation evidence="2">Matrix side</orientation>
    </subcellularLocation>
</comment>
<evidence type="ECO:0000256" key="9">
    <source>
        <dbReference type="ARBA" id="ARBA00022989"/>
    </source>
</evidence>
<comment type="function">
    <text evidence="1">Accessory subunit of the mitochondrial membrane respiratory chain NADH dehydrogenase (Complex I), that is believed not to be involved in catalysis. Complex I functions in the transfer of electrons from NADH to the respiratory chain. The immediate electron acceptor for the enzyme is believed to be ubiquinone.</text>
</comment>
<evidence type="ECO:0000256" key="12">
    <source>
        <dbReference type="SAM" id="Phobius"/>
    </source>
</evidence>
<dbReference type="AlphaFoldDB" id="W6MSV4"/>
<dbReference type="EMBL" id="HG793130">
    <property type="protein sequence ID" value="CDK29443.1"/>
    <property type="molecule type" value="Genomic_DNA"/>
</dbReference>
<dbReference type="RefSeq" id="XP_022461429.1">
    <property type="nucleotide sequence ID" value="XM_022600626.1"/>
</dbReference>
<keyword evidence="9 12" id="KW-1133">Transmembrane helix</keyword>
<evidence type="ECO:0000256" key="11">
    <source>
        <dbReference type="ARBA" id="ARBA00023136"/>
    </source>
</evidence>
<keyword evidence="11 12" id="KW-0472">Membrane</keyword>
<comment type="similarity">
    <text evidence="3">Belongs to the complex I NDUFB3 subunit family.</text>
</comment>
<gene>
    <name evidence="13" type="ORF">KUCA_T00005431001</name>
</gene>
<proteinExistence type="inferred from homology"/>
<protein>
    <recommendedName>
        <fullName evidence="15">NADH-ubiquinone oxidoreductase B12 subunit</fullName>
    </recommendedName>
</protein>
<dbReference type="Pfam" id="PF08122">
    <property type="entry name" value="NDUF_B12"/>
    <property type="match status" value="1"/>
</dbReference>
<evidence type="ECO:0000256" key="10">
    <source>
        <dbReference type="ARBA" id="ARBA00023128"/>
    </source>
</evidence>